<gene>
    <name evidence="1" type="ORF">M9Y10_009536</name>
</gene>
<dbReference type="InterPro" id="IPR011989">
    <property type="entry name" value="ARM-like"/>
</dbReference>
<dbReference type="EMBL" id="JAPFFF010000015">
    <property type="protein sequence ID" value="KAK8866572.1"/>
    <property type="molecule type" value="Genomic_DNA"/>
</dbReference>
<protein>
    <recommendedName>
        <fullName evidence="3">Importin N-terminal domain-containing protein</fullName>
    </recommendedName>
</protein>
<evidence type="ECO:0000313" key="1">
    <source>
        <dbReference type="EMBL" id="KAK8866572.1"/>
    </source>
</evidence>
<dbReference type="SUPFAM" id="SSF48371">
    <property type="entry name" value="ARM repeat"/>
    <property type="match status" value="2"/>
</dbReference>
<comment type="caution">
    <text evidence="1">The sequence shown here is derived from an EMBL/GenBank/DDBJ whole genome shotgun (WGS) entry which is preliminary data.</text>
</comment>
<evidence type="ECO:0000313" key="2">
    <source>
        <dbReference type="Proteomes" id="UP001470230"/>
    </source>
</evidence>
<dbReference type="Gene3D" id="1.25.10.10">
    <property type="entry name" value="Leucine-rich Repeat Variant"/>
    <property type="match status" value="2"/>
</dbReference>
<accession>A0ABR2INV3</accession>
<organism evidence="1 2">
    <name type="scientific">Tritrichomonas musculus</name>
    <dbReference type="NCBI Taxonomy" id="1915356"/>
    <lineage>
        <taxon>Eukaryota</taxon>
        <taxon>Metamonada</taxon>
        <taxon>Parabasalia</taxon>
        <taxon>Tritrichomonadida</taxon>
        <taxon>Tritrichomonadidae</taxon>
        <taxon>Tritrichomonas</taxon>
    </lineage>
</organism>
<dbReference type="Proteomes" id="UP001470230">
    <property type="component" value="Unassembled WGS sequence"/>
</dbReference>
<evidence type="ECO:0008006" key="3">
    <source>
        <dbReference type="Google" id="ProtNLM"/>
    </source>
</evidence>
<reference evidence="1 2" key="1">
    <citation type="submission" date="2024-04" db="EMBL/GenBank/DDBJ databases">
        <title>Tritrichomonas musculus Genome.</title>
        <authorList>
            <person name="Alves-Ferreira E."/>
            <person name="Grigg M."/>
            <person name="Lorenzi H."/>
            <person name="Galac M."/>
        </authorList>
    </citation>
    <scope>NUCLEOTIDE SEQUENCE [LARGE SCALE GENOMIC DNA]</scope>
    <source>
        <strain evidence="1 2">EAF2021</strain>
    </source>
</reference>
<keyword evidence="2" id="KW-1185">Reference proteome</keyword>
<proteinExistence type="predicted"/>
<dbReference type="InterPro" id="IPR016024">
    <property type="entry name" value="ARM-type_fold"/>
</dbReference>
<sequence>MALFEQPASIFDHLFLIEKCDNIIVRKYASLILSRLFRTHLSSLNIDQAFLIQDSLLKLIANDSDLYVRYFLCDSVFTFLSIIENTQALWASFSQNNQWLHIFDFANQLVKKPDLLSTGLHLWRNIYALFPYSGSNELLFALLSITSTALSSESTDDRLQALKLLDHLRGNIPDQLGSESQAEVVQTVLQSLLDEMNISIYSKYDIDEIGLVIKVVAAFLDNPPPFLEFDHLSIFFELAFNVLTEKSFTTRIRLMVHRIIESSVDMIVDNYRDRLNILIQISVELSLEVCNQQRDDNNYEFPISFFYTIVDAYDSEIEGIFELFLSFANRLIFSSAQEGEIGPAERQVALLIITSIIEGTQEIVSERINDLIQFVLQISDYDDPYVFSSACSTLNELIEYVTSPLSLYVEDISSYVLQYINKYTNDAIMLLDKLFSKCGRVPKDTDHIYSELTSLINQPSIHSEQIEMIISCMSSLLLQSNSPEAYISSFLTTLNKIFQHRPDLRDVVFNFYGNASTIAPSIVKKDLPNLSKMILSTLESADHLQDEANFQFFQSAALCLKQIAQVLPVSLISISAAQQAVPFLLKMIALNETDQLKIQNFQNQDESLYMHAQSAAISCLLTFLGHMPNTMQKYIQDPLMDFLIQRHDILPSYITSLCDSIAESIQGFHVLGIQLYDLVIIIITKILMFTEKKDVIISILTMLTEVVNTYKSDILKRQDVLHTFISSIYQILTAPPLGFLKTEHSSYIDQQIQLPLFQFINGFIYALLDLDLNLSTSVITNTFIPSILPYVKSYSSLMKGNSILQISKIIFYLTTNNCIVKNNNPSDEAKVSSQQISELIDNLMQVIIEANFEVIAKSQNTETRRIVAISFMFLIPVNRALFADKLDILLPFSIELIEFCGFIGLWATLDICFSPQNLGNQERCNPLTIFDHSNWTNAQFILQSNLTEENAIACNFNIFENFAALVAVINEFPGGISSISFESEFAYFLKNQINSNANSNTVNEKNENEDSYNINQISSLLDEKLLLLAVTLFTANDYEFESTTQHVKAAFAQIILDMKQETLIELVNANEAKLVNLQKHLRMATTSSSIL</sequence>
<name>A0ABR2INV3_9EUKA</name>